<accession>A0A177CBR2</accession>
<keyword evidence="10 11" id="KW-0624">Polysaccharide degradation</keyword>
<evidence type="ECO:0000256" key="2">
    <source>
        <dbReference type="ARBA" id="ARBA00006044"/>
    </source>
</evidence>
<keyword evidence="8" id="KW-0119">Carbohydrate metabolism</keyword>
<keyword evidence="4 11" id="KW-0378">Hydrolase</keyword>
<dbReference type="PROSITE" id="PS51164">
    <property type="entry name" value="CBM1_2"/>
    <property type="match status" value="1"/>
</dbReference>
<dbReference type="SMART" id="SM00236">
    <property type="entry name" value="fCBD"/>
    <property type="match status" value="1"/>
</dbReference>
<evidence type="ECO:0000256" key="12">
    <source>
        <dbReference type="SAM" id="MobiDB-lite"/>
    </source>
</evidence>
<evidence type="ECO:0000256" key="11">
    <source>
        <dbReference type="RuleBase" id="RU361164"/>
    </source>
</evidence>
<name>A0A177CBR2_9PLEO</name>
<keyword evidence="6" id="KW-1015">Disulfide bond</keyword>
<evidence type="ECO:0000256" key="13">
    <source>
        <dbReference type="SAM" id="SignalP"/>
    </source>
</evidence>
<dbReference type="EMBL" id="KV441554">
    <property type="protein sequence ID" value="OAG04217.1"/>
    <property type="molecule type" value="Genomic_DNA"/>
</dbReference>
<comment type="catalytic activity">
    <reaction evidence="1">
        <text>Endohydrolysis of (1-&gt;4)-beta-D-glucosidic linkages in cellulose, lichenin and cereal beta-D-glucans.</text>
        <dbReference type="EC" id="3.2.1.4"/>
    </reaction>
</comment>
<dbReference type="AlphaFoldDB" id="A0A177CBR2"/>
<evidence type="ECO:0000256" key="7">
    <source>
        <dbReference type="ARBA" id="ARBA00023180"/>
    </source>
</evidence>
<dbReference type="STRING" id="1460663.A0A177CBR2"/>
<dbReference type="InterPro" id="IPR037019">
    <property type="entry name" value="Glyco_hydro_7_sf"/>
</dbReference>
<comment type="similarity">
    <text evidence="2 11">Belongs to the glycosyl hydrolase 7 (cellulase C) family.</text>
</comment>
<evidence type="ECO:0000313" key="16">
    <source>
        <dbReference type="Proteomes" id="UP000077069"/>
    </source>
</evidence>
<keyword evidence="5 11" id="KW-0136">Cellulose degradation</keyword>
<organism evidence="15 16">
    <name type="scientific">Paraphaeosphaeria sporulosa</name>
    <dbReference type="NCBI Taxonomy" id="1460663"/>
    <lineage>
        <taxon>Eukaryota</taxon>
        <taxon>Fungi</taxon>
        <taxon>Dikarya</taxon>
        <taxon>Ascomycota</taxon>
        <taxon>Pezizomycotina</taxon>
        <taxon>Dothideomycetes</taxon>
        <taxon>Pleosporomycetidae</taxon>
        <taxon>Pleosporales</taxon>
        <taxon>Massarineae</taxon>
        <taxon>Didymosphaeriaceae</taxon>
        <taxon>Paraphaeosphaeria</taxon>
    </lineage>
</organism>
<sequence length="481" mass="50276">MAPRFASVLAVALAGCQLAIAQNPDDTAEVHPKLTTYKCTKAGGCVAQDTSVVIDWNYHWFHTADWLSCTTASGAINTTLCPDEATCAKNCFVQGDTNYTANGVTTSGDTLTMYQYTKNSDGAYQNASPRLYLLGSDGNYEMLQLNGQELTFTVDLSQLPCGENGALYLGEMDKTGGRSEYNQGGANYGGGYCDAQCPVQNWRNGTVNTSGAGYCCNEMDILEANSKAIAFTPHPCTDSDCDRNGCGFNPYSQGYHNYYGPGGTVDTTKPFTVVTQFNTNDGTASGTLTSITRKYLQNGVVVASANTGGDTLTSEMCNSLDSTAAAFGGLATSGKALARGMVLTFAIWNDATGYMNWLDTGSNGPCSTTEGNPSLIIQNNPTTHVVFSGIRWGDIGSTFSSGSGSGTTTSKAGTTLTTSKASTATASTKATTTTKASTTSSAAGPAQTHYGQCGGKGWTGPTACVSPYKCVVSNDYYSQCL</sequence>
<dbReference type="InParanoid" id="A0A177CBR2"/>
<protein>
    <recommendedName>
        <fullName evidence="11">Glucanase</fullName>
        <ecNumber evidence="11">3.2.1.-</ecNumber>
    </recommendedName>
</protein>
<dbReference type="SUPFAM" id="SSF57180">
    <property type="entry name" value="Cellulose-binding domain"/>
    <property type="match status" value="1"/>
</dbReference>
<dbReference type="Pfam" id="PF00734">
    <property type="entry name" value="CBM_1"/>
    <property type="match status" value="1"/>
</dbReference>
<dbReference type="Gene3D" id="2.70.100.10">
    <property type="entry name" value="Glycoside hydrolase, family 7, domain"/>
    <property type="match status" value="1"/>
</dbReference>
<dbReference type="SUPFAM" id="SSF49899">
    <property type="entry name" value="Concanavalin A-like lectins/glucanases"/>
    <property type="match status" value="1"/>
</dbReference>
<dbReference type="PRINTS" id="PR00734">
    <property type="entry name" value="GLHYDRLASE7"/>
</dbReference>
<dbReference type="CDD" id="cd07999">
    <property type="entry name" value="GH7_CBH_EG"/>
    <property type="match status" value="1"/>
</dbReference>
<evidence type="ECO:0000256" key="5">
    <source>
        <dbReference type="ARBA" id="ARBA00023001"/>
    </source>
</evidence>
<evidence type="ECO:0000256" key="4">
    <source>
        <dbReference type="ARBA" id="ARBA00022801"/>
    </source>
</evidence>
<reference evidence="15 16" key="1">
    <citation type="submission" date="2016-05" db="EMBL/GenBank/DDBJ databases">
        <title>Comparative analysis of secretome profiles of manganese(II)-oxidizing ascomycete fungi.</title>
        <authorList>
            <consortium name="DOE Joint Genome Institute"/>
            <person name="Zeiner C.A."/>
            <person name="Purvine S.O."/>
            <person name="Zink E.M."/>
            <person name="Wu S."/>
            <person name="Pasa-Tolic L."/>
            <person name="Chaput D.L."/>
            <person name="Haridas S."/>
            <person name="Grigoriev I.V."/>
            <person name="Santelli C.M."/>
            <person name="Hansel C.M."/>
        </authorList>
    </citation>
    <scope>NUCLEOTIDE SEQUENCE [LARGE SCALE GENOMIC DNA]</scope>
    <source>
        <strain evidence="15 16">AP3s5-JAC2a</strain>
    </source>
</reference>
<feature type="domain" description="CBM1" evidence="14">
    <location>
        <begin position="445"/>
        <end position="481"/>
    </location>
</feature>
<feature type="region of interest" description="Disordered" evidence="12">
    <location>
        <begin position="427"/>
        <end position="447"/>
    </location>
</feature>
<dbReference type="Proteomes" id="UP000077069">
    <property type="component" value="Unassembled WGS sequence"/>
</dbReference>
<keyword evidence="9 11" id="KW-0326">Glycosidase</keyword>
<dbReference type="InterPro" id="IPR035971">
    <property type="entry name" value="CBD_sf"/>
</dbReference>
<dbReference type="GO" id="GO:0030245">
    <property type="term" value="P:cellulose catabolic process"/>
    <property type="evidence" value="ECO:0007669"/>
    <property type="project" value="UniProtKB-KW"/>
</dbReference>
<dbReference type="PROSITE" id="PS51257">
    <property type="entry name" value="PROKAR_LIPOPROTEIN"/>
    <property type="match status" value="1"/>
</dbReference>
<gene>
    <name evidence="15" type="ORF">CC84DRAFT_1219423</name>
</gene>
<keyword evidence="16" id="KW-1185">Reference proteome</keyword>
<dbReference type="Pfam" id="PF00840">
    <property type="entry name" value="Glyco_hydro_7"/>
    <property type="match status" value="1"/>
</dbReference>
<dbReference type="OrthoDB" id="412382at2759"/>
<evidence type="ECO:0000256" key="8">
    <source>
        <dbReference type="ARBA" id="ARBA00023277"/>
    </source>
</evidence>
<dbReference type="InterPro" id="IPR000254">
    <property type="entry name" value="CBD"/>
</dbReference>
<feature type="compositionally biased region" description="Low complexity" evidence="12">
    <location>
        <begin position="427"/>
        <end position="444"/>
    </location>
</feature>
<dbReference type="PANTHER" id="PTHR33753">
    <property type="entry name" value="1,4-BETA-D-GLUCAN CELLOBIOHYDROLASE B"/>
    <property type="match status" value="1"/>
</dbReference>
<dbReference type="GO" id="GO:0008810">
    <property type="term" value="F:cellulase activity"/>
    <property type="evidence" value="ECO:0007669"/>
    <property type="project" value="UniProtKB-EC"/>
</dbReference>
<proteinExistence type="inferred from homology"/>
<dbReference type="PROSITE" id="PS00562">
    <property type="entry name" value="CBM1_1"/>
    <property type="match status" value="1"/>
</dbReference>
<feature type="signal peptide" evidence="13">
    <location>
        <begin position="1"/>
        <end position="21"/>
    </location>
</feature>
<dbReference type="InterPro" id="IPR013320">
    <property type="entry name" value="ConA-like_dom_sf"/>
</dbReference>
<evidence type="ECO:0000313" key="15">
    <source>
        <dbReference type="EMBL" id="OAG04217.1"/>
    </source>
</evidence>
<dbReference type="GO" id="GO:0030248">
    <property type="term" value="F:cellulose binding"/>
    <property type="evidence" value="ECO:0007669"/>
    <property type="project" value="InterPro"/>
</dbReference>
<keyword evidence="3 13" id="KW-0732">Signal</keyword>
<dbReference type="EC" id="3.2.1.-" evidence="11"/>
<evidence type="ECO:0000256" key="6">
    <source>
        <dbReference type="ARBA" id="ARBA00023157"/>
    </source>
</evidence>
<evidence type="ECO:0000259" key="14">
    <source>
        <dbReference type="PROSITE" id="PS51164"/>
    </source>
</evidence>
<evidence type="ECO:0000256" key="3">
    <source>
        <dbReference type="ARBA" id="ARBA00022729"/>
    </source>
</evidence>
<dbReference type="RefSeq" id="XP_018034582.1">
    <property type="nucleotide sequence ID" value="XM_018183080.1"/>
</dbReference>
<dbReference type="GeneID" id="28766566"/>
<dbReference type="PANTHER" id="PTHR33753:SF1">
    <property type="entry name" value="ENDO-BETA-1,4-GLUCANASE CELB"/>
    <property type="match status" value="1"/>
</dbReference>
<evidence type="ECO:0000256" key="10">
    <source>
        <dbReference type="ARBA" id="ARBA00023326"/>
    </source>
</evidence>
<evidence type="ECO:0000256" key="9">
    <source>
        <dbReference type="ARBA" id="ARBA00023295"/>
    </source>
</evidence>
<feature type="chain" id="PRO_5008057981" description="Glucanase" evidence="13">
    <location>
        <begin position="22"/>
        <end position="481"/>
    </location>
</feature>
<dbReference type="GO" id="GO:0005576">
    <property type="term" value="C:extracellular region"/>
    <property type="evidence" value="ECO:0007669"/>
    <property type="project" value="InterPro"/>
</dbReference>
<evidence type="ECO:0000256" key="1">
    <source>
        <dbReference type="ARBA" id="ARBA00000966"/>
    </source>
</evidence>
<keyword evidence="7" id="KW-0325">Glycoprotein</keyword>
<dbReference type="InterPro" id="IPR001722">
    <property type="entry name" value="Glyco_hydro_7"/>
</dbReference>
<dbReference type="SMR" id="A0A177CBR2"/>